<evidence type="ECO:0000313" key="4">
    <source>
        <dbReference type="Proteomes" id="UP001519332"/>
    </source>
</evidence>
<dbReference type="PANTHER" id="PTHR30204">
    <property type="entry name" value="REDOX-CYCLING DRUG-SENSING TRANSCRIPTIONAL ACTIVATOR SOXR"/>
    <property type="match status" value="1"/>
</dbReference>
<feature type="domain" description="HTH merR-type" evidence="2">
    <location>
        <begin position="117"/>
        <end position="186"/>
    </location>
</feature>
<dbReference type="EMBL" id="JAGINW010000001">
    <property type="protein sequence ID" value="MBP2325189.1"/>
    <property type="molecule type" value="Genomic_DNA"/>
</dbReference>
<gene>
    <name evidence="3" type="ORF">JOF56_005574</name>
</gene>
<reference evidence="3 4" key="1">
    <citation type="submission" date="2021-03" db="EMBL/GenBank/DDBJ databases">
        <title>Sequencing the genomes of 1000 actinobacteria strains.</title>
        <authorList>
            <person name="Klenk H.-P."/>
        </authorList>
    </citation>
    <scope>NUCLEOTIDE SEQUENCE [LARGE SCALE GENOMIC DNA]</scope>
    <source>
        <strain evidence="3 4">DSM 46670</strain>
    </source>
</reference>
<proteinExistence type="predicted"/>
<sequence length="226" mass="24298">MRPIDLAREAGISTQAVRNYADAGVLPAAPRTPSGYRTFDTRHLQALLTYRALARGYGGETAQAIMQAVNARDVPKALALIDASHAALHEQRQSLQAVGKALETIAGQPSATPPHSDMRIGEVAAFLGVRTSALRVWEAAGLLSPQRTPGTKYRTYGPADIRHARMIQMLRNGHYPLPMIKPILQELRGSGSTDALRAAIAQRQTALTMRATAMLAGASHLNGYIT</sequence>
<dbReference type="RefSeq" id="WP_245378425.1">
    <property type="nucleotide sequence ID" value="NZ_JAGINW010000001.1"/>
</dbReference>
<keyword evidence="4" id="KW-1185">Reference proteome</keyword>
<dbReference type="Pfam" id="PF13411">
    <property type="entry name" value="MerR_1"/>
    <property type="match status" value="1"/>
</dbReference>
<evidence type="ECO:0000256" key="1">
    <source>
        <dbReference type="ARBA" id="ARBA00023125"/>
    </source>
</evidence>
<dbReference type="InterPro" id="IPR000551">
    <property type="entry name" value="MerR-type_HTH_dom"/>
</dbReference>
<dbReference type="Gene3D" id="1.10.1660.10">
    <property type="match status" value="2"/>
</dbReference>
<dbReference type="PROSITE" id="PS50937">
    <property type="entry name" value="HTH_MERR_2"/>
    <property type="match status" value="2"/>
</dbReference>
<organism evidence="3 4">
    <name type="scientific">Kibdelosporangium banguiense</name>
    <dbReference type="NCBI Taxonomy" id="1365924"/>
    <lineage>
        <taxon>Bacteria</taxon>
        <taxon>Bacillati</taxon>
        <taxon>Actinomycetota</taxon>
        <taxon>Actinomycetes</taxon>
        <taxon>Pseudonocardiales</taxon>
        <taxon>Pseudonocardiaceae</taxon>
        <taxon>Kibdelosporangium</taxon>
    </lineage>
</organism>
<dbReference type="SMART" id="SM00422">
    <property type="entry name" value="HTH_MERR"/>
    <property type="match status" value="2"/>
</dbReference>
<protein>
    <submittedName>
        <fullName evidence="3">DNA-binding transcriptional MerR regulator</fullName>
    </submittedName>
</protein>
<dbReference type="Pfam" id="PF00376">
    <property type="entry name" value="MerR"/>
    <property type="match status" value="1"/>
</dbReference>
<dbReference type="Proteomes" id="UP001519332">
    <property type="component" value="Unassembled WGS sequence"/>
</dbReference>
<evidence type="ECO:0000259" key="2">
    <source>
        <dbReference type="PROSITE" id="PS50937"/>
    </source>
</evidence>
<dbReference type="SUPFAM" id="SSF46955">
    <property type="entry name" value="Putative DNA-binding domain"/>
    <property type="match status" value="2"/>
</dbReference>
<keyword evidence="1 3" id="KW-0238">DNA-binding</keyword>
<feature type="domain" description="HTH merR-type" evidence="2">
    <location>
        <begin position="1"/>
        <end position="48"/>
    </location>
</feature>
<dbReference type="GO" id="GO:0003677">
    <property type="term" value="F:DNA binding"/>
    <property type="evidence" value="ECO:0007669"/>
    <property type="project" value="UniProtKB-KW"/>
</dbReference>
<name>A0ABS4TL89_9PSEU</name>
<comment type="caution">
    <text evidence="3">The sequence shown here is derived from an EMBL/GenBank/DDBJ whole genome shotgun (WGS) entry which is preliminary data.</text>
</comment>
<accession>A0ABS4TL89</accession>
<dbReference type="InterPro" id="IPR047057">
    <property type="entry name" value="MerR_fam"/>
</dbReference>
<dbReference type="InterPro" id="IPR009061">
    <property type="entry name" value="DNA-bd_dom_put_sf"/>
</dbReference>
<dbReference type="PANTHER" id="PTHR30204:SF93">
    <property type="entry name" value="HTH MERR-TYPE DOMAIN-CONTAINING PROTEIN"/>
    <property type="match status" value="1"/>
</dbReference>
<evidence type="ECO:0000313" key="3">
    <source>
        <dbReference type="EMBL" id="MBP2325189.1"/>
    </source>
</evidence>